<evidence type="ECO:0000259" key="6">
    <source>
        <dbReference type="PROSITE" id="PS50937"/>
    </source>
</evidence>
<dbReference type="InterPro" id="IPR009061">
    <property type="entry name" value="DNA-bd_dom_put_sf"/>
</dbReference>
<dbReference type="GO" id="GO:0003700">
    <property type="term" value="F:DNA-binding transcription factor activity"/>
    <property type="evidence" value="ECO:0007669"/>
    <property type="project" value="InterPro"/>
</dbReference>
<dbReference type="Pfam" id="PF09278">
    <property type="entry name" value="MerR-DNA-bind"/>
    <property type="match status" value="1"/>
</dbReference>
<dbReference type="Gene3D" id="1.10.1660.10">
    <property type="match status" value="1"/>
</dbReference>
<evidence type="ECO:0000256" key="5">
    <source>
        <dbReference type="ARBA" id="ARBA00023163"/>
    </source>
</evidence>
<reference evidence="7" key="1">
    <citation type="submission" date="2022-11" db="EMBL/GenBank/DDBJ databases">
        <title>Draft genome sequence of Hoeflea poritis E7-10 and Hoeflea prorocentri PM5-8, separated from scleractinian coral Porites lutea and marine dinoflagellate.</title>
        <authorList>
            <person name="Zhang G."/>
            <person name="Wei Q."/>
            <person name="Cai L."/>
        </authorList>
    </citation>
    <scope>NUCLEOTIDE SEQUENCE</scope>
    <source>
        <strain evidence="7">PM5-8</strain>
    </source>
</reference>
<keyword evidence="8" id="KW-1185">Reference proteome</keyword>
<dbReference type="SUPFAM" id="SSF46955">
    <property type="entry name" value="Putative DNA-binding domain"/>
    <property type="match status" value="1"/>
</dbReference>
<dbReference type="EMBL" id="JAPJZI010000001">
    <property type="protein sequence ID" value="MDA5400497.1"/>
    <property type="molecule type" value="Genomic_DNA"/>
</dbReference>
<dbReference type="AlphaFoldDB" id="A0A9X3UJW5"/>
<feature type="domain" description="HTH merR-type" evidence="6">
    <location>
        <begin position="1"/>
        <end position="68"/>
    </location>
</feature>
<dbReference type="InterPro" id="IPR011789">
    <property type="entry name" value="CueR"/>
</dbReference>
<keyword evidence="4" id="KW-0238">DNA-binding</keyword>
<evidence type="ECO:0000313" key="8">
    <source>
        <dbReference type="Proteomes" id="UP001151234"/>
    </source>
</evidence>
<keyword evidence="5" id="KW-0804">Transcription</keyword>
<dbReference type="InterPro" id="IPR000551">
    <property type="entry name" value="MerR-type_HTH_dom"/>
</dbReference>
<dbReference type="GO" id="GO:0045893">
    <property type="term" value="P:positive regulation of DNA-templated transcription"/>
    <property type="evidence" value="ECO:0007669"/>
    <property type="project" value="InterPro"/>
</dbReference>
<proteinExistence type="predicted"/>
<dbReference type="PANTHER" id="PTHR30204:SF94">
    <property type="entry name" value="HEAVY METAL-DEPENDENT TRANSCRIPTIONAL REGULATOR HI_0293-RELATED"/>
    <property type="match status" value="1"/>
</dbReference>
<dbReference type="PANTHER" id="PTHR30204">
    <property type="entry name" value="REDOX-CYCLING DRUG-SENSING TRANSCRIPTIONAL ACTIVATOR SOXR"/>
    <property type="match status" value="1"/>
</dbReference>
<dbReference type="InterPro" id="IPR015358">
    <property type="entry name" value="Tscrpt_reg_MerR_DNA-bd"/>
</dbReference>
<evidence type="ECO:0000256" key="3">
    <source>
        <dbReference type="ARBA" id="ARBA00023015"/>
    </source>
</evidence>
<dbReference type="RefSeq" id="WP_267992100.1">
    <property type="nucleotide sequence ID" value="NZ_JAPJZI010000001.1"/>
</dbReference>
<dbReference type="CDD" id="cd01108">
    <property type="entry name" value="HTH_CueR"/>
    <property type="match status" value="1"/>
</dbReference>
<dbReference type="SMART" id="SM00422">
    <property type="entry name" value="HTH_MERR"/>
    <property type="match status" value="1"/>
</dbReference>
<dbReference type="Pfam" id="PF00376">
    <property type="entry name" value="MerR"/>
    <property type="match status" value="1"/>
</dbReference>
<dbReference type="InterPro" id="IPR047057">
    <property type="entry name" value="MerR_fam"/>
</dbReference>
<protein>
    <submittedName>
        <fullName evidence="7">Cu(I)-responsive transcriptional regulator</fullName>
    </submittedName>
</protein>
<accession>A0A9X3UJW5</accession>
<dbReference type="GO" id="GO:0003677">
    <property type="term" value="F:DNA binding"/>
    <property type="evidence" value="ECO:0007669"/>
    <property type="project" value="UniProtKB-KW"/>
</dbReference>
<gene>
    <name evidence="7" type="primary">cueR</name>
    <name evidence="7" type="ORF">OQ273_18120</name>
</gene>
<name>A0A9X3UJW5_9HYPH</name>
<evidence type="ECO:0000256" key="4">
    <source>
        <dbReference type="ARBA" id="ARBA00023125"/>
    </source>
</evidence>
<evidence type="ECO:0000313" key="7">
    <source>
        <dbReference type="EMBL" id="MDA5400497.1"/>
    </source>
</evidence>
<dbReference type="GO" id="GO:0005507">
    <property type="term" value="F:copper ion binding"/>
    <property type="evidence" value="ECO:0007669"/>
    <property type="project" value="InterPro"/>
</dbReference>
<comment type="caution">
    <text evidence="7">The sequence shown here is derived from an EMBL/GenBank/DDBJ whole genome shotgun (WGS) entry which is preliminary data.</text>
</comment>
<dbReference type="NCBIfam" id="TIGR02044">
    <property type="entry name" value="CueR"/>
    <property type="match status" value="1"/>
</dbReference>
<organism evidence="7 8">
    <name type="scientific">Hoeflea prorocentri</name>
    <dbReference type="NCBI Taxonomy" id="1922333"/>
    <lineage>
        <taxon>Bacteria</taxon>
        <taxon>Pseudomonadati</taxon>
        <taxon>Pseudomonadota</taxon>
        <taxon>Alphaproteobacteria</taxon>
        <taxon>Hyphomicrobiales</taxon>
        <taxon>Rhizobiaceae</taxon>
        <taxon>Hoeflea</taxon>
    </lineage>
</organism>
<dbReference type="GO" id="GO:0005737">
    <property type="term" value="C:cytoplasm"/>
    <property type="evidence" value="ECO:0007669"/>
    <property type="project" value="UniProtKB-SubCell"/>
</dbReference>
<dbReference type="Proteomes" id="UP001151234">
    <property type="component" value="Unassembled WGS sequence"/>
</dbReference>
<sequence>MNIGEAALQSNLPAKTIRYYEDIELVMPERSANGYRNYSDKDVHRLRFVQRARSLGFSIDECRSLLSLYQDSNRASADVKALATSKIQEIDRKMTELGSLRRTLTALADKCHGDDKPDCPIIDDLAGTQDPFQ</sequence>
<evidence type="ECO:0000256" key="2">
    <source>
        <dbReference type="ARBA" id="ARBA00022490"/>
    </source>
</evidence>
<comment type="subcellular location">
    <subcellularLocation>
        <location evidence="1">Cytoplasm</location>
    </subcellularLocation>
</comment>
<keyword evidence="3" id="KW-0805">Transcription regulation</keyword>
<dbReference type="PROSITE" id="PS50937">
    <property type="entry name" value="HTH_MERR_2"/>
    <property type="match status" value="1"/>
</dbReference>
<dbReference type="PRINTS" id="PR00040">
    <property type="entry name" value="HTHMERR"/>
</dbReference>
<evidence type="ECO:0000256" key="1">
    <source>
        <dbReference type="ARBA" id="ARBA00004496"/>
    </source>
</evidence>
<keyword evidence="2" id="KW-0963">Cytoplasm</keyword>